<dbReference type="Pfam" id="PF01757">
    <property type="entry name" value="Acyl_transf_3"/>
    <property type="match status" value="1"/>
</dbReference>
<dbReference type="InterPro" id="IPR011583">
    <property type="entry name" value="Chitinase_II/V-like_cat"/>
</dbReference>
<feature type="transmembrane region" description="Helical" evidence="1">
    <location>
        <begin position="316"/>
        <end position="337"/>
    </location>
</feature>
<dbReference type="GO" id="GO:0008061">
    <property type="term" value="F:chitin binding"/>
    <property type="evidence" value="ECO:0007669"/>
    <property type="project" value="InterPro"/>
</dbReference>
<protein>
    <submittedName>
        <fullName evidence="3">Spore germination protein YaaH/peptidoglycan/LPS O-acetylase OafA/YrhL</fullName>
    </submittedName>
</protein>
<keyword evidence="4" id="KW-1185">Reference proteome</keyword>
<evidence type="ECO:0000256" key="1">
    <source>
        <dbReference type="SAM" id="Phobius"/>
    </source>
</evidence>
<dbReference type="InterPro" id="IPR002656">
    <property type="entry name" value="Acyl_transf_3_dom"/>
</dbReference>
<dbReference type="Pfam" id="PF00704">
    <property type="entry name" value="Glyco_hydro_18"/>
    <property type="match status" value="1"/>
</dbReference>
<accession>A0A7W9GRB4</accession>
<proteinExistence type="predicted"/>
<gene>
    <name evidence="3" type="ORF">HD601_002901</name>
</gene>
<keyword evidence="1" id="KW-0472">Membrane</keyword>
<comment type="caution">
    <text evidence="3">The sequence shown here is derived from an EMBL/GenBank/DDBJ whole genome shotgun (WGS) entry which is preliminary data.</text>
</comment>
<feature type="transmembrane region" description="Helical" evidence="1">
    <location>
        <begin position="363"/>
        <end position="389"/>
    </location>
</feature>
<dbReference type="InterPro" id="IPR029070">
    <property type="entry name" value="Chitinase_insertion_sf"/>
</dbReference>
<evidence type="ECO:0000313" key="4">
    <source>
        <dbReference type="Proteomes" id="UP000542813"/>
    </source>
</evidence>
<reference evidence="3 4" key="1">
    <citation type="submission" date="2020-08" db="EMBL/GenBank/DDBJ databases">
        <title>Sequencing the genomes of 1000 actinobacteria strains.</title>
        <authorList>
            <person name="Klenk H.-P."/>
        </authorList>
    </citation>
    <scope>NUCLEOTIDE SEQUENCE [LARGE SCALE GENOMIC DNA]</scope>
    <source>
        <strain evidence="3 4">DSM 102122</strain>
    </source>
</reference>
<evidence type="ECO:0000313" key="3">
    <source>
        <dbReference type="EMBL" id="MBB5788326.1"/>
    </source>
</evidence>
<dbReference type="SMART" id="SM00636">
    <property type="entry name" value="Glyco_18"/>
    <property type="match status" value="1"/>
</dbReference>
<feature type="transmembrane region" description="Helical" evidence="1">
    <location>
        <begin position="30"/>
        <end position="51"/>
    </location>
</feature>
<dbReference type="PROSITE" id="PS51910">
    <property type="entry name" value="GH18_2"/>
    <property type="match status" value="1"/>
</dbReference>
<name>A0A7W9GRB4_9ACTN</name>
<dbReference type="InterPro" id="IPR017853">
    <property type="entry name" value="GH"/>
</dbReference>
<dbReference type="SUPFAM" id="SSF51445">
    <property type="entry name" value="(Trans)glycosidases"/>
    <property type="match status" value="1"/>
</dbReference>
<sequence>MTVVVPERERYIDVYRAVALVRVMIYHLAGWAWLSIAFPAMGVMFAVAGSLTARSLQRRPAFDVVAGRLRRLLPPLWLLGAVVVTGMIIVDGGSLGAVVGRWRELIHWIVPVADPPGDVAAGGGSWAENIVAPLWYVRAYLWFVLLSPLLMWAFRRWPVRTLLVPLVVVAAAGTGLVDLEALGAPGDAVRDFATYGACWLLGFAHRTGQLRRLPLAAAVAVAAAAMATGLWWALTHPSEDFGYDLNEIPLAQALWSLGVVLLLLRWAPPMGGVDRVPGLGRLVDFITARAVTLYLWHNPAIDLAWVLCERAGVSAVWAAGLVAAALTLLATMLFGWAEDLAARRPVRLLPGLLRRRAATRRPVGARAIGLVFGRVGLTALAAVVLASWVTAPAADRTPVASDRPWTVSAYLVPWDLDRGLASLPAAAGPLSAVSPVWYTPADDGALVRNDDSPVEPVAARVRALDLDVVPSISNFRSGEWDAELVRRLIGSPALRSAHVSAIAETARDQGWDGIDIDYEALEPADYAAFGVFLNDLAAALHADGRRLTVALPAGTAADRPELARLYRLAGAVVDEVRVMAYDYAWEGSGPGPIAPVDWVEDAVAHVVTYVPRERVVLGLAAHGYDWPDPGSGAEGGGQDLMYADAIAVAEEHGREVQWSNDAQTPWFSYADDDGQVRAVWFEDAPSLAAKLEVAAEQRLGGVFLWRVGGEDPTLWDVLDDAP</sequence>
<dbReference type="Gene3D" id="3.10.50.10">
    <property type="match status" value="1"/>
</dbReference>
<dbReference type="AlphaFoldDB" id="A0A7W9GRB4"/>
<dbReference type="PANTHER" id="PTHR46066">
    <property type="entry name" value="CHITINASE DOMAIN-CONTAINING PROTEIN 1 FAMILY MEMBER"/>
    <property type="match status" value="1"/>
</dbReference>
<keyword evidence="1" id="KW-1133">Transmembrane helix</keyword>
<dbReference type="EMBL" id="JACHMM010000001">
    <property type="protein sequence ID" value="MBB5788326.1"/>
    <property type="molecule type" value="Genomic_DNA"/>
</dbReference>
<dbReference type="Gene3D" id="3.20.20.80">
    <property type="entry name" value="Glycosidases"/>
    <property type="match status" value="1"/>
</dbReference>
<dbReference type="GO" id="GO:0016747">
    <property type="term" value="F:acyltransferase activity, transferring groups other than amino-acyl groups"/>
    <property type="evidence" value="ECO:0007669"/>
    <property type="project" value="InterPro"/>
</dbReference>
<feature type="domain" description="GH18" evidence="2">
    <location>
        <begin position="405"/>
        <end position="722"/>
    </location>
</feature>
<dbReference type="PANTHER" id="PTHR46066:SF2">
    <property type="entry name" value="CHITINASE DOMAIN-CONTAINING PROTEIN 1"/>
    <property type="match status" value="1"/>
</dbReference>
<feature type="transmembrane region" description="Helical" evidence="1">
    <location>
        <begin position="213"/>
        <end position="234"/>
    </location>
</feature>
<dbReference type="GO" id="GO:0005975">
    <property type="term" value="P:carbohydrate metabolic process"/>
    <property type="evidence" value="ECO:0007669"/>
    <property type="project" value="InterPro"/>
</dbReference>
<evidence type="ECO:0000259" key="2">
    <source>
        <dbReference type="PROSITE" id="PS51910"/>
    </source>
</evidence>
<keyword evidence="1" id="KW-0812">Transmembrane</keyword>
<feature type="transmembrane region" description="Helical" evidence="1">
    <location>
        <begin position="72"/>
        <end position="90"/>
    </location>
</feature>
<organism evidence="3 4">
    <name type="scientific">Jiangella mangrovi</name>
    <dbReference type="NCBI Taxonomy" id="1524084"/>
    <lineage>
        <taxon>Bacteria</taxon>
        <taxon>Bacillati</taxon>
        <taxon>Actinomycetota</taxon>
        <taxon>Actinomycetes</taxon>
        <taxon>Jiangellales</taxon>
        <taxon>Jiangellaceae</taxon>
        <taxon>Jiangella</taxon>
    </lineage>
</organism>
<dbReference type="Proteomes" id="UP000542813">
    <property type="component" value="Unassembled WGS sequence"/>
</dbReference>
<feature type="transmembrane region" description="Helical" evidence="1">
    <location>
        <begin position="135"/>
        <end position="154"/>
    </location>
</feature>
<dbReference type="RefSeq" id="WP_184822935.1">
    <property type="nucleotide sequence ID" value="NZ_JACHMM010000001.1"/>
</dbReference>
<dbReference type="InterPro" id="IPR001223">
    <property type="entry name" value="Glyco_hydro18_cat"/>
</dbReference>